<accession>A0A8J3AGH6</accession>
<keyword evidence="1" id="KW-0472">Membrane</keyword>
<protein>
    <submittedName>
        <fullName evidence="2">Uncharacterized protein</fullName>
    </submittedName>
</protein>
<gene>
    <name evidence="2" type="ORF">GCM10007380_20340</name>
</gene>
<keyword evidence="3" id="KW-1185">Reference proteome</keyword>
<dbReference type="Proteomes" id="UP000626244">
    <property type="component" value="Unassembled WGS sequence"/>
</dbReference>
<keyword evidence="1" id="KW-0812">Transmembrane</keyword>
<feature type="transmembrane region" description="Helical" evidence="1">
    <location>
        <begin position="6"/>
        <end position="22"/>
    </location>
</feature>
<reference evidence="3" key="1">
    <citation type="journal article" date="2019" name="Int. J. Syst. Evol. Microbiol.">
        <title>The Global Catalogue of Microorganisms (GCM) 10K type strain sequencing project: providing services to taxonomists for standard genome sequencing and annotation.</title>
        <authorList>
            <consortium name="The Broad Institute Genomics Platform"/>
            <consortium name="The Broad Institute Genome Sequencing Center for Infectious Disease"/>
            <person name="Wu L."/>
            <person name="Ma J."/>
        </authorList>
    </citation>
    <scope>NUCLEOTIDE SEQUENCE [LARGE SCALE GENOMIC DNA]</scope>
    <source>
        <strain evidence="3">CGMCC 1.14993</strain>
    </source>
</reference>
<proteinExistence type="predicted"/>
<feature type="transmembrane region" description="Helical" evidence="1">
    <location>
        <begin position="42"/>
        <end position="58"/>
    </location>
</feature>
<keyword evidence="1" id="KW-1133">Transmembrane helix</keyword>
<organism evidence="2 3">
    <name type="scientific">Gottfriedia solisilvae</name>
    <dbReference type="NCBI Taxonomy" id="1516104"/>
    <lineage>
        <taxon>Bacteria</taxon>
        <taxon>Bacillati</taxon>
        <taxon>Bacillota</taxon>
        <taxon>Bacilli</taxon>
        <taxon>Bacillales</taxon>
        <taxon>Bacillaceae</taxon>
        <taxon>Gottfriedia</taxon>
    </lineage>
</organism>
<dbReference type="AlphaFoldDB" id="A0A8J3AGH6"/>
<dbReference type="RefSeq" id="WP_087998401.1">
    <property type="nucleotide sequence ID" value="NZ_BMHB01000001.1"/>
</dbReference>
<comment type="caution">
    <text evidence="2">The sequence shown here is derived from an EMBL/GenBank/DDBJ whole genome shotgun (WGS) entry which is preliminary data.</text>
</comment>
<evidence type="ECO:0000313" key="2">
    <source>
        <dbReference type="EMBL" id="GGI13918.1"/>
    </source>
</evidence>
<evidence type="ECO:0000313" key="3">
    <source>
        <dbReference type="Proteomes" id="UP000626244"/>
    </source>
</evidence>
<evidence type="ECO:0000256" key="1">
    <source>
        <dbReference type="SAM" id="Phobius"/>
    </source>
</evidence>
<dbReference type="OrthoDB" id="2927100at2"/>
<dbReference type="EMBL" id="BMHB01000001">
    <property type="protein sequence ID" value="GGI13918.1"/>
    <property type="molecule type" value="Genomic_DNA"/>
</dbReference>
<sequence length="59" mass="6997">MSNITWFAIGAILLSVIDYSMFHLESRRWKWFKKRTRIQKVGLYSTVCIVLIVLNYVTS</sequence>
<name>A0A8J3AGH6_9BACI</name>